<feature type="transmembrane region" description="Helical" evidence="2">
    <location>
        <begin position="60"/>
        <end position="80"/>
    </location>
</feature>
<name>A0ABX9G1Y5_9BURK</name>
<comment type="caution">
    <text evidence="3">The sequence shown here is derived from an EMBL/GenBank/DDBJ whole genome shotgun (WGS) entry which is preliminary data.</text>
</comment>
<accession>A0ABX9G1Y5</accession>
<keyword evidence="4" id="KW-1185">Reference proteome</keyword>
<evidence type="ECO:0000313" key="3">
    <source>
        <dbReference type="EMBL" id="RBP14516.1"/>
    </source>
</evidence>
<reference evidence="3 4" key="1">
    <citation type="submission" date="2018-06" db="EMBL/GenBank/DDBJ databases">
        <title>Genomic Encyclopedia of Type Strains, Phase III (KMG-III): the genomes of soil and plant-associated and newly described type strains.</title>
        <authorList>
            <person name="Whitman W."/>
        </authorList>
    </citation>
    <scope>NUCLEOTIDE SEQUENCE [LARGE SCALE GENOMIC DNA]</scope>
    <source>
        <strain evidence="3 4">CECT 7342</strain>
    </source>
</reference>
<dbReference type="Proteomes" id="UP000252124">
    <property type="component" value="Unassembled WGS sequence"/>
</dbReference>
<feature type="transmembrane region" description="Helical" evidence="2">
    <location>
        <begin position="122"/>
        <end position="140"/>
    </location>
</feature>
<feature type="compositionally biased region" description="Polar residues" evidence="1">
    <location>
        <begin position="1"/>
        <end position="16"/>
    </location>
</feature>
<feature type="region of interest" description="Disordered" evidence="1">
    <location>
        <begin position="1"/>
        <end position="30"/>
    </location>
</feature>
<evidence type="ECO:0000256" key="1">
    <source>
        <dbReference type="SAM" id="MobiDB-lite"/>
    </source>
</evidence>
<keyword evidence="2" id="KW-0812">Transmembrane</keyword>
<proteinExistence type="predicted"/>
<sequence>MPQPPAKNTNSRQLNQAPARRVSERPPRRKNSPQLLVAAAFVFAYGLAALMWRVPIAVGLGYLVLSALTFTVYAVDKAAARANRWRVSEKTLHLLALAGGWPGALIAQEWLRHKSVKPAFRAVFWVTVAVNIAAFVFLASPYGRSLLAPYVPALA</sequence>
<dbReference type="InterPro" id="IPR010718">
    <property type="entry name" value="DUF1294"/>
</dbReference>
<gene>
    <name evidence="3" type="ORF">DFP87_11473</name>
</gene>
<keyword evidence="2" id="KW-1133">Transmembrane helix</keyword>
<organism evidence="3 4">
    <name type="scientific">Achromobacter marplatensis</name>
    <dbReference type="NCBI Taxonomy" id="470868"/>
    <lineage>
        <taxon>Bacteria</taxon>
        <taxon>Pseudomonadati</taxon>
        <taxon>Pseudomonadota</taxon>
        <taxon>Betaproteobacteria</taxon>
        <taxon>Burkholderiales</taxon>
        <taxon>Alcaligenaceae</taxon>
        <taxon>Achromobacter</taxon>
    </lineage>
</organism>
<evidence type="ECO:0000313" key="4">
    <source>
        <dbReference type="Proteomes" id="UP000252124"/>
    </source>
</evidence>
<protein>
    <submittedName>
        <fullName evidence="3">Uncharacterized membrane protein YsdA (DUF1294 family)</fullName>
    </submittedName>
</protein>
<feature type="transmembrane region" description="Helical" evidence="2">
    <location>
        <begin position="35"/>
        <end position="54"/>
    </location>
</feature>
<dbReference type="Pfam" id="PF06961">
    <property type="entry name" value="DUF1294"/>
    <property type="match status" value="1"/>
</dbReference>
<dbReference type="EMBL" id="QNRM01000014">
    <property type="protein sequence ID" value="RBP14516.1"/>
    <property type="molecule type" value="Genomic_DNA"/>
</dbReference>
<evidence type="ECO:0000256" key="2">
    <source>
        <dbReference type="SAM" id="Phobius"/>
    </source>
</evidence>
<keyword evidence="2" id="KW-0472">Membrane</keyword>